<evidence type="ECO:0000256" key="2">
    <source>
        <dbReference type="ARBA" id="ARBA00022598"/>
    </source>
</evidence>
<protein>
    <recommendedName>
        <fullName evidence="1">3'-phosphate/5'-hydroxy nucleic acid ligase</fullName>
        <ecNumber evidence="1">6.5.1.8</ecNumber>
    </recommendedName>
</protein>
<dbReference type="PANTHER" id="PTHR43749">
    <property type="entry name" value="RNA-SPLICING LIGASE RTCB"/>
    <property type="match status" value="1"/>
</dbReference>
<evidence type="ECO:0000313" key="13">
    <source>
        <dbReference type="Proteomes" id="UP000566995"/>
    </source>
</evidence>
<dbReference type="GO" id="GO:0005525">
    <property type="term" value="F:GTP binding"/>
    <property type="evidence" value="ECO:0007669"/>
    <property type="project" value="UniProtKB-KW"/>
</dbReference>
<dbReference type="GO" id="GO:0003909">
    <property type="term" value="F:DNA ligase activity"/>
    <property type="evidence" value="ECO:0007669"/>
    <property type="project" value="TreeGrafter"/>
</dbReference>
<dbReference type="InterPro" id="IPR001233">
    <property type="entry name" value="RtcB"/>
</dbReference>
<dbReference type="EC" id="6.5.1.8" evidence="1"/>
<dbReference type="PANTHER" id="PTHR43749:SF2">
    <property type="entry name" value="RNA-SPLICING LIGASE RTCB"/>
    <property type="match status" value="1"/>
</dbReference>
<evidence type="ECO:0000256" key="7">
    <source>
        <dbReference type="ARBA" id="ARBA00023211"/>
    </source>
</evidence>
<dbReference type="RefSeq" id="WP_184585495.1">
    <property type="nucleotide sequence ID" value="NZ_JACHLI010000001.1"/>
</dbReference>
<feature type="binding site" evidence="10">
    <location>
        <position position="316"/>
    </location>
    <ligand>
        <name>GMP</name>
        <dbReference type="ChEBI" id="CHEBI:58115"/>
    </ligand>
</feature>
<proteinExistence type="predicted"/>
<comment type="catalytic activity">
    <reaction evidence="8">
        <text>a 3'-end 3'-phospho-ribonucleotide-RNA + a 5'-end dephospho-ribonucleoside-RNA + GTP = a ribonucleotidyl-ribonucleotide-RNA + GMP + diphosphate</text>
        <dbReference type="Rhea" id="RHEA:68076"/>
        <dbReference type="Rhea" id="RHEA-COMP:10463"/>
        <dbReference type="Rhea" id="RHEA-COMP:13936"/>
        <dbReference type="Rhea" id="RHEA-COMP:17355"/>
        <dbReference type="ChEBI" id="CHEBI:33019"/>
        <dbReference type="ChEBI" id="CHEBI:37565"/>
        <dbReference type="ChEBI" id="CHEBI:58115"/>
        <dbReference type="ChEBI" id="CHEBI:83062"/>
        <dbReference type="ChEBI" id="CHEBI:138284"/>
        <dbReference type="ChEBI" id="CHEBI:173118"/>
        <dbReference type="EC" id="6.5.1.8"/>
    </reaction>
</comment>
<evidence type="ECO:0000256" key="8">
    <source>
        <dbReference type="ARBA" id="ARBA00047746"/>
    </source>
</evidence>
<feature type="binding site" evidence="11">
    <location>
        <position position="277"/>
    </location>
    <ligand>
        <name>Mn(2+)</name>
        <dbReference type="ChEBI" id="CHEBI:29035"/>
        <label>2</label>
    </ligand>
</feature>
<dbReference type="GO" id="GO:0006281">
    <property type="term" value="P:DNA repair"/>
    <property type="evidence" value="ECO:0007669"/>
    <property type="project" value="TreeGrafter"/>
</dbReference>
<comment type="caution">
    <text evidence="12">The sequence shown here is derived from an EMBL/GenBank/DDBJ whole genome shotgun (WGS) entry which is preliminary data.</text>
</comment>
<feature type="binding site" evidence="10">
    <location>
        <begin position="309"/>
        <end position="312"/>
    </location>
    <ligand>
        <name>GMP</name>
        <dbReference type="ChEBI" id="CHEBI:58115"/>
    </ligand>
</feature>
<evidence type="ECO:0000313" key="12">
    <source>
        <dbReference type="EMBL" id="MBB4861216.1"/>
    </source>
</evidence>
<dbReference type="SUPFAM" id="SSF103365">
    <property type="entry name" value="Hypothetical protein PH1602"/>
    <property type="match status" value="1"/>
</dbReference>
<sequence length="405" mass="43958">MKQVIHEPGAARITIWTDEVEDMALAQLKNLSRLPFIAGRGLAVMPDVHAGKGSTIGSVIATKGAIIPAAVGVDIGCGVNAVRLSLTASDLPQNLQPLRHEIENLIPLGTGGHHSSHDKQRANEKRLPVPSEMAKRAITNVFAGRSQDWTDAMAKASSQLGSLGSGNHFIEVCLDEDQNVWVMLHSGSRGIGNMIGTHFINQAKEEIQKKGLELDDPDLAHLVEGTDTFDQYTAALGWAQDFALQNRAHMMEQVILAIRKHIPKPFVFTSEASSVHHNYAVRETHDGEELWITRKGATRAGLGELGIIPGSMGDKSYVVRGKGSVESYCSCSHGAGRRMSRNAARKAFTTADLEKQTAGVECRKDSDVLDELPSAYKPIDVVMENQKDLVEVVHTLKQVLCVKGN</sequence>
<keyword evidence="7 11" id="KW-0464">Manganese</keyword>
<name>A0A7W7NY92_PSENT</name>
<reference evidence="12 13" key="1">
    <citation type="submission" date="2020-08" db="EMBL/GenBank/DDBJ databases">
        <title>Functional genomics of gut bacteria from endangered species of beetles.</title>
        <authorList>
            <person name="Carlos-Shanley C."/>
        </authorList>
    </citation>
    <scope>NUCLEOTIDE SEQUENCE [LARGE SCALE GENOMIC DNA]</scope>
    <source>
        <strain evidence="12 13">S00179</strain>
    </source>
</reference>
<evidence type="ECO:0000256" key="11">
    <source>
        <dbReference type="PIRSR" id="PIRSR601233-3"/>
    </source>
</evidence>
<evidence type="ECO:0000256" key="3">
    <source>
        <dbReference type="ARBA" id="ARBA00022723"/>
    </source>
</evidence>
<dbReference type="GO" id="GO:0170057">
    <property type="term" value="F:RNA ligase (GTP) activity"/>
    <property type="evidence" value="ECO:0007669"/>
    <property type="project" value="UniProtKB-EC"/>
</dbReference>
<evidence type="ECO:0000256" key="5">
    <source>
        <dbReference type="ARBA" id="ARBA00022800"/>
    </source>
</evidence>
<dbReference type="InterPro" id="IPR036025">
    <property type="entry name" value="RtcB-like_sf"/>
</dbReference>
<evidence type="ECO:0000256" key="1">
    <source>
        <dbReference type="ARBA" id="ARBA00012726"/>
    </source>
</evidence>
<feature type="binding site" evidence="11">
    <location>
        <position position="168"/>
    </location>
    <ligand>
        <name>Mn(2+)</name>
        <dbReference type="ChEBI" id="CHEBI:29035"/>
        <label>1</label>
    </ligand>
</feature>
<dbReference type="Pfam" id="PF01139">
    <property type="entry name" value="RtcB"/>
    <property type="match status" value="1"/>
</dbReference>
<dbReference type="InterPro" id="IPR052915">
    <property type="entry name" value="RtcB-like"/>
</dbReference>
<feature type="binding site" evidence="10">
    <location>
        <begin position="167"/>
        <end position="171"/>
    </location>
    <ligand>
        <name>GMP</name>
        <dbReference type="ChEBI" id="CHEBI:58115"/>
    </ligand>
</feature>
<evidence type="ECO:0000256" key="10">
    <source>
        <dbReference type="PIRSR" id="PIRSR601233-2"/>
    </source>
</evidence>
<evidence type="ECO:0000256" key="6">
    <source>
        <dbReference type="ARBA" id="ARBA00023134"/>
    </source>
</evidence>
<keyword evidence="3 11" id="KW-0479">Metal-binding</keyword>
<dbReference type="Proteomes" id="UP000566995">
    <property type="component" value="Unassembled WGS sequence"/>
</dbReference>
<keyword evidence="5" id="KW-0692">RNA repair</keyword>
<feature type="binding site" evidence="11">
    <location>
        <position position="74"/>
    </location>
    <ligand>
        <name>Mn(2+)</name>
        <dbReference type="ChEBI" id="CHEBI:29035"/>
        <label>1</label>
    </ligand>
</feature>
<keyword evidence="4 10" id="KW-0547">Nucleotide-binding</keyword>
<dbReference type="GO" id="GO:0030145">
    <property type="term" value="F:manganese ion binding"/>
    <property type="evidence" value="ECO:0007669"/>
    <property type="project" value="TreeGrafter"/>
</dbReference>
<gene>
    <name evidence="12" type="ORF">HNP46_000027</name>
</gene>
<dbReference type="GO" id="GO:0042245">
    <property type="term" value="P:RNA repair"/>
    <property type="evidence" value="ECO:0007669"/>
    <property type="project" value="UniProtKB-KW"/>
</dbReference>
<feature type="binding site" evidence="11">
    <location>
        <position position="185"/>
    </location>
    <ligand>
        <name>Mn(2+)</name>
        <dbReference type="ChEBI" id="CHEBI:29035"/>
        <label>2</label>
    </ligand>
</feature>
<keyword evidence="2 12" id="KW-0436">Ligase</keyword>
<feature type="binding site" evidence="10">
    <location>
        <begin position="277"/>
        <end position="278"/>
    </location>
    <ligand>
        <name>GMP</name>
        <dbReference type="ChEBI" id="CHEBI:58115"/>
    </ligand>
</feature>
<evidence type="ECO:0000256" key="4">
    <source>
        <dbReference type="ARBA" id="ARBA00022741"/>
    </source>
</evidence>
<evidence type="ECO:0000256" key="9">
    <source>
        <dbReference type="PIRSR" id="PIRSR601233-1"/>
    </source>
</evidence>
<dbReference type="GO" id="GO:0006396">
    <property type="term" value="P:RNA processing"/>
    <property type="evidence" value="ECO:0007669"/>
    <property type="project" value="InterPro"/>
</dbReference>
<dbReference type="AlphaFoldDB" id="A0A7W7NY92"/>
<feature type="binding site" evidence="10">
    <location>
        <begin position="333"/>
        <end position="336"/>
    </location>
    <ligand>
        <name>GMP</name>
        <dbReference type="ChEBI" id="CHEBI:58115"/>
    </ligand>
</feature>
<feature type="active site" description="GMP-histidine intermediate" evidence="9">
    <location>
        <position position="333"/>
    </location>
</feature>
<dbReference type="EMBL" id="JACHLI010000001">
    <property type="protein sequence ID" value="MBB4861216.1"/>
    <property type="molecule type" value="Genomic_DNA"/>
</dbReference>
<organism evidence="12 13">
    <name type="scientific">Pseudomonas nitroreducens</name>
    <dbReference type="NCBI Taxonomy" id="46680"/>
    <lineage>
        <taxon>Bacteria</taxon>
        <taxon>Pseudomonadati</taxon>
        <taxon>Pseudomonadota</taxon>
        <taxon>Gammaproteobacteria</taxon>
        <taxon>Pseudomonadales</taxon>
        <taxon>Pseudomonadaceae</taxon>
        <taxon>Pseudomonas</taxon>
    </lineage>
</organism>
<accession>A0A7W7NY92</accession>
<dbReference type="Gene3D" id="3.90.1860.10">
    <property type="entry name" value="tRNA-splicing ligase RtcB"/>
    <property type="match status" value="1"/>
</dbReference>
<keyword evidence="6 10" id="KW-0342">GTP-binding</keyword>
<feature type="binding site" evidence="10">
    <location>
        <position position="403"/>
    </location>
    <ligand>
        <name>GMP</name>
        <dbReference type="ChEBI" id="CHEBI:58115"/>
    </ligand>
</feature>
<comment type="cofactor">
    <cofactor evidence="11">
        <name>Mn(2+)</name>
        <dbReference type="ChEBI" id="CHEBI:29035"/>
    </cofactor>
    <text evidence="11">Binds 2 manganese ions per subunit.</text>
</comment>